<keyword evidence="3" id="KW-0687">Ribonucleoprotein</keyword>
<evidence type="ECO:0000313" key="7">
    <source>
        <dbReference type="Proteomes" id="UP000015354"/>
    </source>
</evidence>
<dbReference type="InterPro" id="IPR014722">
    <property type="entry name" value="Rib_uL2_dom2"/>
</dbReference>
<dbReference type="EMBL" id="ATMH01003617">
    <property type="protein sequence ID" value="EPY31111.1"/>
    <property type="molecule type" value="Genomic_DNA"/>
</dbReference>
<keyword evidence="2 6" id="KW-0689">Ribosomal protein</keyword>
<feature type="region of interest" description="Disordered" evidence="4">
    <location>
        <begin position="142"/>
        <end position="167"/>
    </location>
</feature>
<organism evidence="6 7">
    <name type="scientific">Strigomonas culicis</name>
    <dbReference type="NCBI Taxonomy" id="28005"/>
    <lineage>
        <taxon>Eukaryota</taxon>
        <taxon>Discoba</taxon>
        <taxon>Euglenozoa</taxon>
        <taxon>Kinetoplastea</taxon>
        <taxon>Metakinetoplastina</taxon>
        <taxon>Trypanosomatida</taxon>
        <taxon>Trypanosomatidae</taxon>
        <taxon>Strigomonadinae</taxon>
        <taxon>Strigomonas</taxon>
    </lineage>
</organism>
<dbReference type="NCBIfam" id="TIGR01080">
    <property type="entry name" value="rplX_A_E"/>
    <property type="match status" value="1"/>
</dbReference>
<dbReference type="InterPro" id="IPR008991">
    <property type="entry name" value="Translation_prot_SH3-like_sf"/>
</dbReference>
<sequence length="167" mass="18869">MIYIPSSIPASLSSHLVYLLKPVKMVGTKSVSRRKARRAHFQAPSHVRRILMSAPLSKELRAKYNVRSMPVRKDDEVVVKRGSFKGREGKVTACYRLKWVIHVDKVNREKANGNTVPVGLNASNVEITKLKLSHHRKAILERKDRSTKTDKGKGKVTAADRAMQQMD</sequence>
<dbReference type="PANTHER" id="PTHR11143">
    <property type="entry name" value="60S RIBOSOMAL PROTEIN L26 FAMILY MEMBER"/>
    <property type="match status" value="1"/>
</dbReference>
<reference evidence="6 7" key="1">
    <citation type="journal article" date="2013" name="PLoS ONE">
        <title>Predicting the Proteins of Angomonas deanei, Strigomonas culicis and Their Respective Endosymbionts Reveals New Aspects of the Trypanosomatidae Family.</title>
        <authorList>
            <person name="Motta M.C."/>
            <person name="Martins A.C."/>
            <person name="de Souza S.S."/>
            <person name="Catta-Preta C.M."/>
            <person name="Silva R."/>
            <person name="Klein C.C."/>
            <person name="de Almeida L.G."/>
            <person name="de Lima Cunha O."/>
            <person name="Ciapina L.P."/>
            <person name="Brocchi M."/>
            <person name="Colabardini A.C."/>
            <person name="de Araujo Lima B."/>
            <person name="Machado C.R."/>
            <person name="de Almeida Soares C.M."/>
            <person name="Probst C.M."/>
            <person name="de Menezes C.B."/>
            <person name="Thompson C.E."/>
            <person name="Bartholomeu D.C."/>
            <person name="Gradia D.F."/>
            <person name="Pavoni D.P."/>
            <person name="Grisard E.C."/>
            <person name="Fantinatti-Garboggini F."/>
            <person name="Marchini F.K."/>
            <person name="Rodrigues-Luiz G.F."/>
            <person name="Wagner G."/>
            <person name="Goldman G.H."/>
            <person name="Fietto J.L."/>
            <person name="Elias M.C."/>
            <person name="Goldman M.H."/>
            <person name="Sagot M.F."/>
            <person name="Pereira M."/>
            <person name="Stoco P.H."/>
            <person name="de Mendonca-Neto R.P."/>
            <person name="Teixeira S.M."/>
            <person name="Maciel T.E."/>
            <person name="de Oliveira Mendes T.A."/>
            <person name="Urmenyi T.P."/>
            <person name="de Souza W."/>
            <person name="Schenkman S."/>
            <person name="de Vasconcelos A.T."/>
        </authorList>
    </citation>
    <scope>NUCLEOTIDE SEQUENCE [LARGE SCALE GENOMIC DNA]</scope>
</reference>
<accession>S9VVW0</accession>
<dbReference type="Proteomes" id="UP000015354">
    <property type="component" value="Unassembled WGS sequence"/>
</dbReference>
<dbReference type="InterPro" id="IPR041988">
    <property type="entry name" value="Ribosomal_uL24_KOW"/>
</dbReference>
<feature type="compositionally biased region" description="Basic and acidic residues" evidence="4">
    <location>
        <begin position="142"/>
        <end position="153"/>
    </location>
</feature>
<dbReference type="FunFam" id="2.30.30.30:FF:000009">
    <property type="entry name" value="60S ribosomal protein L26"/>
    <property type="match status" value="1"/>
</dbReference>
<dbReference type="InterPro" id="IPR005824">
    <property type="entry name" value="KOW"/>
</dbReference>
<dbReference type="GO" id="GO:0003735">
    <property type="term" value="F:structural constituent of ribosome"/>
    <property type="evidence" value="ECO:0007669"/>
    <property type="project" value="InterPro"/>
</dbReference>
<dbReference type="GO" id="GO:0003723">
    <property type="term" value="F:RNA binding"/>
    <property type="evidence" value="ECO:0007669"/>
    <property type="project" value="InterPro"/>
</dbReference>
<dbReference type="Pfam" id="PF16906">
    <property type="entry name" value="Ribosomal_L26"/>
    <property type="match status" value="1"/>
</dbReference>
<comment type="similarity">
    <text evidence="1">Belongs to the universal ribosomal protein uL24 family.</text>
</comment>
<gene>
    <name evidence="6" type="ORF">STCU_03617</name>
</gene>
<feature type="domain" description="KOW" evidence="5">
    <location>
        <begin position="70"/>
        <end position="97"/>
    </location>
</feature>
<comment type="caution">
    <text evidence="6">The sequence shown here is derived from an EMBL/GenBank/DDBJ whole genome shotgun (WGS) entry which is preliminary data.</text>
</comment>
<keyword evidence="7" id="KW-1185">Reference proteome</keyword>
<evidence type="ECO:0000256" key="4">
    <source>
        <dbReference type="SAM" id="MobiDB-lite"/>
    </source>
</evidence>
<dbReference type="SMART" id="SM00739">
    <property type="entry name" value="KOW"/>
    <property type="match status" value="1"/>
</dbReference>
<dbReference type="InterPro" id="IPR005756">
    <property type="entry name" value="Ribosomal_uL24_euk/arc"/>
</dbReference>
<evidence type="ECO:0000256" key="3">
    <source>
        <dbReference type="ARBA" id="ARBA00023274"/>
    </source>
</evidence>
<name>S9VVW0_9TRYP</name>
<evidence type="ECO:0000259" key="5">
    <source>
        <dbReference type="SMART" id="SM00739"/>
    </source>
</evidence>
<evidence type="ECO:0000256" key="2">
    <source>
        <dbReference type="ARBA" id="ARBA00022980"/>
    </source>
</evidence>
<evidence type="ECO:0000256" key="1">
    <source>
        <dbReference type="ARBA" id="ARBA00010618"/>
    </source>
</evidence>
<protein>
    <submittedName>
        <fullName evidence="6">Large subunit ribosomal protein L26e</fullName>
    </submittedName>
</protein>
<dbReference type="OrthoDB" id="260276at2759"/>
<evidence type="ECO:0000313" key="6">
    <source>
        <dbReference type="EMBL" id="EPY31111.1"/>
    </source>
</evidence>
<dbReference type="Gene3D" id="2.30.30.30">
    <property type="match status" value="1"/>
</dbReference>
<dbReference type="AlphaFoldDB" id="S9VVW0"/>
<dbReference type="GO" id="GO:0006412">
    <property type="term" value="P:translation"/>
    <property type="evidence" value="ECO:0007669"/>
    <property type="project" value="InterPro"/>
</dbReference>
<dbReference type="GO" id="GO:0015934">
    <property type="term" value="C:large ribosomal subunit"/>
    <property type="evidence" value="ECO:0007669"/>
    <property type="project" value="InterPro"/>
</dbReference>
<dbReference type="Pfam" id="PF00467">
    <property type="entry name" value="KOW"/>
    <property type="match status" value="1"/>
</dbReference>
<dbReference type="CDD" id="cd06089">
    <property type="entry name" value="KOW_RPL26"/>
    <property type="match status" value="1"/>
</dbReference>
<dbReference type="SUPFAM" id="SSF50104">
    <property type="entry name" value="Translation proteins SH3-like domain"/>
    <property type="match status" value="1"/>
</dbReference>
<proteinExistence type="inferred from homology"/>